<evidence type="ECO:0000256" key="20">
    <source>
        <dbReference type="PROSITE-ProRule" id="PRU00042"/>
    </source>
</evidence>
<dbReference type="InterPro" id="IPR013087">
    <property type="entry name" value="Znf_C2H2_type"/>
</dbReference>
<keyword evidence="24" id="KW-1185">Reference proteome</keyword>
<keyword evidence="7" id="KW-0677">Repeat</keyword>
<dbReference type="GO" id="GO:0005654">
    <property type="term" value="C:nucleoplasm"/>
    <property type="evidence" value="ECO:0007669"/>
    <property type="project" value="Ensembl"/>
</dbReference>
<evidence type="ECO:0000256" key="19">
    <source>
        <dbReference type="ARBA" id="ARBA00082310"/>
    </source>
</evidence>
<dbReference type="GO" id="GO:0001833">
    <property type="term" value="P:inner cell mass cell proliferation"/>
    <property type="evidence" value="ECO:0007669"/>
    <property type="project" value="Ensembl"/>
</dbReference>
<dbReference type="GO" id="GO:0032991">
    <property type="term" value="C:protein-containing complex"/>
    <property type="evidence" value="ECO:0007669"/>
    <property type="project" value="Ensembl"/>
</dbReference>
<feature type="domain" description="C2H2-type" evidence="22">
    <location>
        <begin position="666"/>
        <end position="693"/>
    </location>
</feature>
<evidence type="ECO:0000256" key="4">
    <source>
        <dbReference type="ARBA" id="ARBA00022499"/>
    </source>
</evidence>
<comment type="subcellular location">
    <subcellularLocation>
        <location evidence="2">Cytoplasm</location>
    </subcellularLocation>
    <subcellularLocation>
        <location evidence="1">Nucleus</location>
    </subcellularLocation>
</comment>
<evidence type="ECO:0000256" key="21">
    <source>
        <dbReference type="SAM" id="MobiDB-lite"/>
    </source>
</evidence>
<feature type="compositionally biased region" description="Low complexity" evidence="21">
    <location>
        <begin position="22"/>
        <end position="43"/>
    </location>
</feature>
<dbReference type="AlphaFoldDB" id="A0AAA9S6K0"/>
<proteinExistence type="inferred from homology"/>
<feature type="domain" description="C2H2-type" evidence="22">
    <location>
        <begin position="634"/>
        <end position="661"/>
    </location>
</feature>
<keyword evidence="3" id="KW-0963">Cytoplasm</keyword>
<feature type="compositionally biased region" description="Low complexity" evidence="21">
    <location>
        <begin position="540"/>
        <end position="549"/>
    </location>
</feature>
<evidence type="ECO:0000256" key="9">
    <source>
        <dbReference type="ARBA" id="ARBA00022833"/>
    </source>
</evidence>
<evidence type="ECO:0000256" key="10">
    <source>
        <dbReference type="ARBA" id="ARBA00022843"/>
    </source>
</evidence>
<dbReference type="InterPro" id="IPR036236">
    <property type="entry name" value="Znf_C2H2_sf"/>
</dbReference>
<dbReference type="PANTHER" id="PTHR23233">
    <property type="entry name" value="SAL-LIKE PROTEIN"/>
    <property type="match status" value="1"/>
</dbReference>
<name>A0AAA9S6K0_BOVIN</name>
<dbReference type="InterPro" id="IPR051565">
    <property type="entry name" value="Sal_C2H2-zinc-finger"/>
</dbReference>
<accession>A0AAA9S6K0</accession>
<reference evidence="23" key="3">
    <citation type="submission" date="2025-09" db="UniProtKB">
        <authorList>
            <consortium name="Ensembl"/>
        </authorList>
    </citation>
    <scope>IDENTIFICATION</scope>
    <source>
        <strain evidence="23">Hereford</strain>
    </source>
</reference>
<feature type="region of interest" description="Disordered" evidence="21">
    <location>
        <begin position="788"/>
        <end position="871"/>
    </location>
</feature>
<evidence type="ECO:0000256" key="6">
    <source>
        <dbReference type="ARBA" id="ARBA00022723"/>
    </source>
</evidence>
<keyword evidence="11" id="KW-0805">Transcription regulation</keyword>
<evidence type="ECO:0000256" key="1">
    <source>
        <dbReference type="ARBA" id="ARBA00004123"/>
    </source>
</evidence>
<evidence type="ECO:0000256" key="3">
    <source>
        <dbReference type="ARBA" id="ARBA00022490"/>
    </source>
</evidence>
<dbReference type="FunFam" id="3.30.160.60:FF:000130">
    <property type="entry name" value="Spalt-like transcription factor 4"/>
    <property type="match status" value="1"/>
</dbReference>
<evidence type="ECO:0000256" key="8">
    <source>
        <dbReference type="ARBA" id="ARBA00022771"/>
    </source>
</evidence>
<comment type="subunit">
    <text evidence="17">Interacts with POU5F1/OCT4. Interacts with NANOG. Interacts with BEND3. Interacts with NSD2 (via PHD-type zinc fingers 1, 2 and 3). Interacts with NRBP1.</text>
</comment>
<feature type="compositionally biased region" description="Polar residues" evidence="21">
    <location>
        <begin position="788"/>
        <end position="805"/>
    </location>
</feature>
<sequence length="1095" mass="114631">MSRRKQAKPQHINSEEDQGERQPQQPAPECADAAPAAPAAGAPGCTHNRTAKKRKQSSHLQSLHSPGPRHLAEAWLPSAPMNYLGGRGNDELNGDGAGIKRPRREETHVCEKCCAEFFSFSEFLDHKKNCTKTPPVLILKDSEGPMSSEDLSGTVLSPQPPSPGRREGHRDNGSGGGAPGDLREKPGAESVLYLKTEAALPPAPQDISYLPKGKVANTNVTLQALRGTKVAVNQRSADVPPAPVPGAGSLPWVLEQILCLQQQQLQQIQLTEQIRVQVNMWASHALHAGHAADSLKTLGGHVSQQVSAAVALLSQKAGSAGLPLDALKPAKLPHANVPSAGGSASPGLPPFALKPDATRVLPGVLSRLPGALLPQAQGSVLFQSPFSAVALDPSKKGKGKPPSVSPVEVKLKDEALCRHKCKYCSKVFGTDSSLQIHLRSHTGERPFVCSVCGHRFTTKGNLKVHFHRHPQVKANPQLFADFHDKTAVGGGLPFALAGPVPLEEAGLSLDSKPALAAGTPSVVGLAQNLPSGPHPKDVAGGPLPGDLQPGPSPESEDGSILPGVGPTHPSPRVGGFPGGGPPEPGSETLKLQRLVENIDKATTDPNECLICHRVLSCQSSLKMHYRTHTGERPFPCKVCGRAFSTKGNLKTHLGVHRTSASVKTQHSCPICQKKFTNAVLLQQHIRMHMGGQIPNTPLPESPCEFAGPEPSAAGENGSPGAPAHDGVMEAIDVDEACPQEAAPSSSSRVLGPLAGVLAASPTPGLATAASLDAPVKAGLAALVLQRQGSRENGSVESDGLTNDDASSVMGDPECASRSPDVLESTSFQAVSPAHSQAESVKSKSPDADGKGDGSESSRTEMEGRSSVPSTFIRAQPTYVKVEVPGGFVGPTTMSPGMTPLLAAQPRRQAKQHGCTRCGKNFSSASALQIHERTHTGEKPFVCNICGRAFTTKGNLKVHYMTHGANNSSARRGRKLAIENTMALLGTDAKRVPEMFPKEIVAPSVSVDPVVWSQYATMLNGGLAMKTNEISVIQSGGVPTLPVSLGASSVVNNTAASKIDGSQSAAGAEVEKPGTADNVPKHQFPHLLEENKIAVS</sequence>
<keyword evidence="9" id="KW-0862">Zinc</keyword>
<evidence type="ECO:0000256" key="15">
    <source>
        <dbReference type="ARBA" id="ARBA00038474"/>
    </source>
</evidence>
<dbReference type="FunFam" id="3.30.160.60:FF:000989">
    <property type="entry name" value="Spalt like transcription factor 4"/>
    <property type="match status" value="1"/>
</dbReference>
<evidence type="ECO:0000256" key="13">
    <source>
        <dbReference type="ARBA" id="ARBA00023163"/>
    </source>
</evidence>
<evidence type="ECO:0000313" key="24">
    <source>
        <dbReference type="Proteomes" id="UP000009136"/>
    </source>
</evidence>
<dbReference type="SUPFAM" id="SSF57667">
    <property type="entry name" value="beta-beta-alpha zinc fingers"/>
    <property type="match status" value="4"/>
</dbReference>
<feature type="region of interest" description="Disordered" evidence="21">
    <location>
        <begin position="1059"/>
        <end position="1082"/>
    </location>
</feature>
<keyword evidence="8 20" id="KW-0863">Zinc-finger</keyword>
<feature type="region of interest" description="Disordered" evidence="21">
    <location>
        <begin position="1"/>
        <end position="74"/>
    </location>
</feature>
<dbReference type="FunFam" id="3.30.160.60:FF:001241">
    <property type="entry name" value="Spalt like transcription factor 4"/>
    <property type="match status" value="1"/>
</dbReference>
<dbReference type="GO" id="GO:0005737">
    <property type="term" value="C:cytoplasm"/>
    <property type="evidence" value="ECO:0007669"/>
    <property type="project" value="UniProtKB-SubCell"/>
</dbReference>
<feature type="domain" description="C2H2-type" evidence="22">
    <location>
        <begin position="419"/>
        <end position="446"/>
    </location>
</feature>
<dbReference type="GO" id="GO:0035019">
    <property type="term" value="P:somatic stem cell population maintenance"/>
    <property type="evidence" value="ECO:0007669"/>
    <property type="project" value="Ensembl"/>
</dbReference>
<evidence type="ECO:0000256" key="11">
    <source>
        <dbReference type="ARBA" id="ARBA00023015"/>
    </source>
</evidence>
<evidence type="ECO:0000256" key="17">
    <source>
        <dbReference type="ARBA" id="ARBA00063787"/>
    </source>
</evidence>
<feature type="domain" description="C2H2-type" evidence="22">
    <location>
        <begin position="447"/>
        <end position="474"/>
    </location>
</feature>
<keyword evidence="6" id="KW-0479">Metal-binding</keyword>
<dbReference type="Proteomes" id="UP000009136">
    <property type="component" value="Chromosome 13"/>
</dbReference>
<feature type="region of interest" description="Disordered" evidence="21">
    <location>
        <begin position="525"/>
        <end position="587"/>
    </location>
</feature>
<keyword evidence="10" id="KW-0832">Ubl conjugation</keyword>
<dbReference type="PANTHER" id="PTHR23233:SF19">
    <property type="entry name" value="SAL-LIKE PROTEIN 4"/>
    <property type="match status" value="1"/>
</dbReference>
<feature type="domain" description="C2H2-type" evidence="22">
    <location>
        <begin position="940"/>
        <end position="967"/>
    </location>
</feature>
<evidence type="ECO:0000256" key="16">
    <source>
        <dbReference type="ARBA" id="ARBA00054938"/>
    </source>
</evidence>
<dbReference type="GO" id="GO:0003281">
    <property type="term" value="P:ventricular septum development"/>
    <property type="evidence" value="ECO:0007669"/>
    <property type="project" value="Ensembl"/>
</dbReference>
<keyword evidence="5" id="KW-0597">Phosphoprotein</keyword>
<dbReference type="FunFam" id="3.30.160.60:FF:000025">
    <property type="entry name" value="Spalt-like transcription factor 1"/>
    <property type="match status" value="1"/>
</dbReference>
<dbReference type="SMART" id="SM00355">
    <property type="entry name" value="ZnF_C2H2"/>
    <property type="match status" value="8"/>
</dbReference>
<reference evidence="23" key="1">
    <citation type="submission" date="2018-03" db="EMBL/GenBank/DDBJ databases">
        <title>ARS-UCD1.2.</title>
        <authorList>
            <person name="Rosen B.D."/>
            <person name="Bickhart D.M."/>
            <person name="Koren S."/>
            <person name="Schnabel R.D."/>
            <person name="Hall R."/>
            <person name="Zimin A."/>
            <person name="Dreischer C."/>
            <person name="Schultheiss S."/>
            <person name="Schroeder S.G."/>
            <person name="Elsik C.G."/>
            <person name="Couldrey C."/>
            <person name="Liu G.E."/>
            <person name="Van Tassell C.P."/>
            <person name="Phillippy A.M."/>
            <person name="Smith T.P.L."/>
            <person name="Medrano J.F."/>
        </authorList>
    </citation>
    <scope>NUCLEOTIDE SEQUENCE [LARGE SCALE GENOMIC DNA]</scope>
    <source>
        <strain evidence="23">Hereford</strain>
    </source>
</reference>
<comment type="function">
    <text evidence="16">Transcription factor with a key role in the maintenance and self-renewal of embryonic and hematopoietic stem cells.</text>
</comment>
<protein>
    <recommendedName>
        <fullName evidence="18">Sal-like protein 4</fullName>
    </recommendedName>
    <alternativeName>
        <fullName evidence="19">Zinc finger protein SALL4</fullName>
    </alternativeName>
</protein>
<dbReference type="GO" id="GO:0003677">
    <property type="term" value="F:DNA binding"/>
    <property type="evidence" value="ECO:0007669"/>
    <property type="project" value="UniProtKB-KW"/>
</dbReference>
<dbReference type="PROSITE" id="PS00028">
    <property type="entry name" value="ZINC_FINGER_C2H2_1"/>
    <property type="match status" value="7"/>
</dbReference>
<dbReference type="PROSITE" id="PS50157">
    <property type="entry name" value="ZINC_FINGER_C2H2_2"/>
    <property type="match status" value="7"/>
</dbReference>
<dbReference type="GO" id="GO:0008270">
    <property type="term" value="F:zinc ion binding"/>
    <property type="evidence" value="ECO:0007669"/>
    <property type="project" value="UniProtKB-KW"/>
</dbReference>
<evidence type="ECO:0000256" key="2">
    <source>
        <dbReference type="ARBA" id="ARBA00004496"/>
    </source>
</evidence>
<dbReference type="Ensembl" id="ENSBTAT00000104792.1">
    <property type="protein sequence ID" value="ENSBTAP00000080821.1"/>
    <property type="gene ID" value="ENSBTAG00000003101.7"/>
</dbReference>
<dbReference type="GeneTree" id="ENSGT00940000155384"/>
<dbReference type="Gene3D" id="3.30.160.60">
    <property type="entry name" value="Classic Zinc Finger"/>
    <property type="match status" value="6"/>
</dbReference>
<feature type="domain" description="C2H2-type" evidence="22">
    <location>
        <begin position="912"/>
        <end position="939"/>
    </location>
</feature>
<dbReference type="GO" id="GO:0000122">
    <property type="term" value="P:negative regulation of transcription by RNA polymerase II"/>
    <property type="evidence" value="ECO:0007669"/>
    <property type="project" value="Ensembl"/>
</dbReference>
<gene>
    <name evidence="23" type="primary">SALL4</name>
</gene>
<dbReference type="GO" id="GO:0000792">
    <property type="term" value="C:heterochromatin"/>
    <property type="evidence" value="ECO:0007669"/>
    <property type="project" value="Ensembl"/>
</dbReference>
<evidence type="ECO:0000256" key="14">
    <source>
        <dbReference type="ARBA" id="ARBA00023242"/>
    </source>
</evidence>
<dbReference type="GO" id="GO:0001843">
    <property type="term" value="P:neural tube closure"/>
    <property type="evidence" value="ECO:0007669"/>
    <property type="project" value="Ensembl"/>
</dbReference>
<feature type="region of interest" description="Disordered" evidence="21">
    <location>
        <begin position="141"/>
        <end position="185"/>
    </location>
</feature>
<feature type="domain" description="C2H2-type" evidence="22">
    <location>
        <begin position="606"/>
        <end position="633"/>
    </location>
</feature>
<dbReference type="Pfam" id="PF00096">
    <property type="entry name" value="zf-C2H2"/>
    <property type="match status" value="6"/>
</dbReference>
<dbReference type="FunFam" id="3.30.160.60:FF:001874">
    <property type="entry name" value="sal-like protein 4 isoform X2"/>
    <property type="match status" value="1"/>
</dbReference>
<evidence type="ECO:0000256" key="18">
    <source>
        <dbReference type="ARBA" id="ARBA00069285"/>
    </source>
</evidence>
<feature type="region of interest" description="Disordered" evidence="21">
    <location>
        <begin position="693"/>
        <end position="725"/>
    </location>
</feature>
<keyword evidence="12" id="KW-0238">DNA-binding</keyword>
<reference evidence="23" key="2">
    <citation type="submission" date="2025-08" db="UniProtKB">
        <authorList>
            <consortium name="Ensembl"/>
        </authorList>
    </citation>
    <scope>IDENTIFICATION</scope>
    <source>
        <strain evidence="23">Hereford</strain>
    </source>
</reference>
<evidence type="ECO:0000256" key="5">
    <source>
        <dbReference type="ARBA" id="ARBA00022553"/>
    </source>
</evidence>
<evidence type="ECO:0000256" key="7">
    <source>
        <dbReference type="ARBA" id="ARBA00022737"/>
    </source>
</evidence>
<keyword evidence="13" id="KW-0804">Transcription</keyword>
<feature type="compositionally biased region" description="Polar residues" evidence="21">
    <location>
        <begin position="823"/>
        <end position="839"/>
    </location>
</feature>
<feature type="compositionally biased region" description="Basic and acidic residues" evidence="21">
    <location>
        <begin position="840"/>
        <end position="863"/>
    </location>
</feature>
<organism evidence="23 24">
    <name type="scientific">Bos taurus</name>
    <name type="common">Bovine</name>
    <dbReference type="NCBI Taxonomy" id="9913"/>
    <lineage>
        <taxon>Eukaryota</taxon>
        <taxon>Metazoa</taxon>
        <taxon>Chordata</taxon>
        <taxon>Craniata</taxon>
        <taxon>Vertebrata</taxon>
        <taxon>Euteleostomi</taxon>
        <taxon>Mammalia</taxon>
        <taxon>Eutheria</taxon>
        <taxon>Laurasiatheria</taxon>
        <taxon>Artiodactyla</taxon>
        <taxon>Ruminantia</taxon>
        <taxon>Pecora</taxon>
        <taxon>Bovidae</taxon>
        <taxon>Bovinae</taxon>
        <taxon>Bos</taxon>
    </lineage>
</organism>
<keyword evidence="14" id="KW-0539">Nucleus</keyword>
<evidence type="ECO:0000313" key="23">
    <source>
        <dbReference type="Ensembl" id="ENSBTAP00000080821.1"/>
    </source>
</evidence>
<dbReference type="GO" id="GO:0045944">
    <property type="term" value="P:positive regulation of transcription by RNA polymerase II"/>
    <property type="evidence" value="ECO:0007669"/>
    <property type="project" value="Ensembl"/>
</dbReference>
<evidence type="ECO:0000256" key="12">
    <source>
        <dbReference type="ARBA" id="ARBA00023125"/>
    </source>
</evidence>
<evidence type="ECO:0000259" key="22">
    <source>
        <dbReference type="PROSITE" id="PS50157"/>
    </source>
</evidence>
<dbReference type="GO" id="GO:0030326">
    <property type="term" value="P:embryonic limb morphogenesis"/>
    <property type="evidence" value="ECO:0007669"/>
    <property type="project" value="Ensembl"/>
</dbReference>
<keyword evidence="4" id="KW-1017">Isopeptide bond</keyword>
<comment type="similarity">
    <text evidence="15">Belongs to the sal C2H2-type zinc-finger protein family.</text>
</comment>